<dbReference type="Gene3D" id="3.40.50.2000">
    <property type="entry name" value="Glycogen Phosphorylase B"/>
    <property type="match status" value="2"/>
</dbReference>
<dbReference type="Pfam" id="PF00534">
    <property type="entry name" value="Glycos_transf_1"/>
    <property type="match status" value="1"/>
</dbReference>
<organism evidence="5 6">
    <name type="scientific">Asticcacaulis taihuensis</name>
    <dbReference type="NCBI Taxonomy" id="260084"/>
    <lineage>
        <taxon>Bacteria</taxon>
        <taxon>Pseudomonadati</taxon>
        <taxon>Pseudomonadota</taxon>
        <taxon>Alphaproteobacteria</taxon>
        <taxon>Caulobacterales</taxon>
        <taxon>Caulobacteraceae</taxon>
        <taxon>Asticcacaulis</taxon>
    </lineage>
</organism>
<feature type="domain" description="Glycosyl transferase family 1" evidence="3">
    <location>
        <begin position="223"/>
        <end position="371"/>
    </location>
</feature>
<evidence type="ECO:0000313" key="6">
    <source>
        <dbReference type="Proteomes" id="UP000199150"/>
    </source>
</evidence>
<dbReference type="InterPro" id="IPR028098">
    <property type="entry name" value="Glyco_trans_4-like_N"/>
</dbReference>
<evidence type="ECO:0000259" key="3">
    <source>
        <dbReference type="Pfam" id="PF00534"/>
    </source>
</evidence>
<dbReference type="Proteomes" id="UP000199150">
    <property type="component" value="Unassembled WGS sequence"/>
</dbReference>
<dbReference type="OrthoDB" id="9801609at2"/>
<keyword evidence="6" id="KW-1185">Reference proteome</keyword>
<dbReference type="InterPro" id="IPR001296">
    <property type="entry name" value="Glyco_trans_1"/>
</dbReference>
<dbReference type="GO" id="GO:0009103">
    <property type="term" value="P:lipopolysaccharide biosynthetic process"/>
    <property type="evidence" value="ECO:0007669"/>
    <property type="project" value="TreeGrafter"/>
</dbReference>
<dbReference type="RefSeq" id="WP_090648618.1">
    <property type="nucleotide sequence ID" value="NZ_CBCRYE010000002.1"/>
</dbReference>
<feature type="region of interest" description="Disordered" evidence="2">
    <location>
        <begin position="1"/>
        <end position="32"/>
    </location>
</feature>
<dbReference type="SUPFAM" id="SSF53756">
    <property type="entry name" value="UDP-Glycosyltransferase/glycogen phosphorylase"/>
    <property type="match status" value="1"/>
</dbReference>
<dbReference type="PANTHER" id="PTHR46401:SF2">
    <property type="entry name" value="GLYCOSYLTRANSFERASE WBBK-RELATED"/>
    <property type="match status" value="1"/>
</dbReference>
<dbReference type="CDD" id="cd03809">
    <property type="entry name" value="GT4_MtfB-like"/>
    <property type="match status" value="1"/>
</dbReference>
<proteinExistence type="predicted"/>
<dbReference type="EMBL" id="FMTS01000004">
    <property type="protein sequence ID" value="SCW67074.1"/>
    <property type="molecule type" value="Genomic_DNA"/>
</dbReference>
<evidence type="ECO:0000256" key="2">
    <source>
        <dbReference type="SAM" id="MobiDB-lite"/>
    </source>
</evidence>
<keyword evidence="1 5" id="KW-0808">Transferase</keyword>
<dbReference type="STRING" id="260084.SAMN02927928_2579"/>
<feature type="domain" description="Glycosyltransferase subfamily 4-like N-terminal" evidence="4">
    <location>
        <begin position="138"/>
        <end position="205"/>
    </location>
</feature>
<gene>
    <name evidence="5" type="ORF">SAMN02927928_2579</name>
</gene>
<name>A0A1G4SD04_9CAUL</name>
<protein>
    <submittedName>
        <fullName evidence="5">Glycosyl transferases group 1</fullName>
    </submittedName>
</protein>
<sequence>MNAESFPHNPDSSERTRTSPAGHPQKGTGEADCTGHKIFINGRFLAALPAGVHRVAEEMVIAMDRLLVSAPALAAAFDLTLAIPGNIRRHPKLDQVHSQPMGQLTQIFWEQLDLPRLTLGGLCVSLCNVGPLARRDAITMMHDAQVFSMPASYSPAFRLWYRFAQPLIGRRHKRILTVSEFSKSELVHYGIAPAEKISVIPNGSDHILRIPPDHTATARLELQETPYILALANVQFHKNIRILLEAFAAPALEHTTLALFGSATKADFESMGHKVPANVRFLGRISDAELAGLMLGAVGFACPSLTEGFGLPPLEAMQLGCPVIAAPCGALPEVCGDAALFADPHDAAAWADQISRLAANEAIRNEMRTKGSRQAQKFTWERSARQLLRTIADVQNMSVPTELLS</sequence>
<evidence type="ECO:0000256" key="1">
    <source>
        <dbReference type="ARBA" id="ARBA00022679"/>
    </source>
</evidence>
<evidence type="ECO:0000313" key="5">
    <source>
        <dbReference type="EMBL" id="SCW67074.1"/>
    </source>
</evidence>
<dbReference type="AlphaFoldDB" id="A0A1G4SD04"/>
<dbReference type="PANTHER" id="PTHR46401">
    <property type="entry name" value="GLYCOSYLTRANSFERASE WBBK-RELATED"/>
    <property type="match status" value="1"/>
</dbReference>
<accession>A0A1G4SD04</accession>
<evidence type="ECO:0000259" key="4">
    <source>
        <dbReference type="Pfam" id="PF13439"/>
    </source>
</evidence>
<dbReference type="GO" id="GO:0016757">
    <property type="term" value="F:glycosyltransferase activity"/>
    <property type="evidence" value="ECO:0007669"/>
    <property type="project" value="InterPro"/>
</dbReference>
<reference evidence="6" key="1">
    <citation type="submission" date="2016-10" db="EMBL/GenBank/DDBJ databases">
        <authorList>
            <person name="Varghese N."/>
            <person name="Submissions S."/>
        </authorList>
    </citation>
    <scope>NUCLEOTIDE SEQUENCE [LARGE SCALE GENOMIC DNA]</scope>
    <source>
        <strain evidence="6">CGMCC 1.3431</strain>
    </source>
</reference>
<dbReference type="Pfam" id="PF13439">
    <property type="entry name" value="Glyco_transf_4"/>
    <property type="match status" value="1"/>
</dbReference>